<dbReference type="HAMAP" id="MF_00068">
    <property type="entry name" value="MurQ"/>
    <property type="match status" value="1"/>
</dbReference>
<dbReference type="EMBL" id="SKBQ01000032">
    <property type="protein sequence ID" value="TPX13697.1"/>
    <property type="molecule type" value="Genomic_DNA"/>
</dbReference>
<feature type="repeat" description="RCC1" evidence="3">
    <location>
        <begin position="65"/>
        <end position="113"/>
    </location>
</feature>
<dbReference type="Pfam" id="PF22645">
    <property type="entry name" value="GKRP_SIS_N"/>
    <property type="match status" value="1"/>
</dbReference>
<keyword evidence="2" id="KW-0119">Carbohydrate metabolism</keyword>
<reference evidence="5 6" key="1">
    <citation type="submission" date="2019-06" db="EMBL/GenBank/DDBJ databases">
        <title>Draft genome sequence of the filamentous fungus Phialemoniopsis curvata isolated from diesel fuel.</title>
        <authorList>
            <person name="Varaljay V.A."/>
            <person name="Lyon W.J."/>
            <person name="Crouch A.L."/>
            <person name="Drake C.E."/>
            <person name="Hollomon J.M."/>
            <person name="Nadeau L.J."/>
            <person name="Nunn H.S."/>
            <person name="Stevenson B.S."/>
            <person name="Bojanowski C.L."/>
            <person name="Crookes-Goodson W.J."/>
        </authorList>
    </citation>
    <scope>NUCLEOTIDE SEQUENCE [LARGE SCALE GENOMIC DNA]</scope>
    <source>
        <strain evidence="5 6">D216</strain>
    </source>
</reference>
<dbReference type="Gene3D" id="1.10.8.1080">
    <property type="match status" value="1"/>
</dbReference>
<evidence type="ECO:0000313" key="5">
    <source>
        <dbReference type="EMBL" id="TPX13697.1"/>
    </source>
</evidence>
<proteinExistence type="inferred from homology"/>
<dbReference type="NCBIfam" id="TIGR00274">
    <property type="entry name" value="N-acetylmuramic acid 6-phosphate etherase"/>
    <property type="match status" value="1"/>
</dbReference>
<keyword evidence="1" id="KW-0456">Lyase</keyword>
<evidence type="ECO:0000259" key="4">
    <source>
        <dbReference type="PROSITE" id="PS51464"/>
    </source>
</evidence>
<dbReference type="PROSITE" id="PS50012">
    <property type="entry name" value="RCC1_3"/>
    <property type="match status" value="1"/>
</dbReference>
<dbReference type="InterPro" id="IPR046348">
    <property type="entry name" value="SIS_dom_sf"/>
</dbReference>
<dbReference type="PROSITE" id="PS01272">
    <property type="entry name" value="GCKR"/>
    <property type="match status" value="1"/>
</dbReference>
<evidence type="ECO:0000256" key="2">
    <source>
        <dbReference type="ARBA" id="ARBA00023277"/>
    </source>
</evidence>
<dbReference type="InterPro" id="IPR005488">
    <property type="entry name" value="Etherase_MurQ"/>
</dbReference>
<evidence type="ECO:0000256" key="1">
    <source>
        <dbReference type="ARBA" id="ARBA00023239"/>
    </source>
</evidence>
<dbReference type="SUPFAM" id="SSF53697">
    <property type="entry name" value="SIS domain"/>
    <property type="match status" value="1"/>
</dbReference>
<dbReference type="GeneID" id="41973347"/>
<dbReference type="PROSITE" id="PS51464">
    <property type="entry name" value="SIS"/>
    <property type="match status" value="1"/>
</dbReference>
<comment type="caution">
    <text evidence="5">The sequence shown here is derived from an EMBL/GenBank/DDBJ whole genome shotgun (WGS) entry which is preliminary data.</text>
</comment>
<dbReference type="STRING" id="1093900.A0A507B1W4"/>
<dbReference type="AlphaFoldDB" id="A0A507B1W4"/>
<name>A0A507B1W4_9PEZI</name>
<dbReference type="OrthoDB" id="311172at2759"/>
<sequence length="309" mass="32357">MAVTLDTLQTEQKNTKTVNIDAVDSLRICQIINEEDATVAKAVQKCLPQVAAVIDAIVPRLLMGGRVVYTGAGTSGRLGILDASEIPPTFSAPPEQFVGLIAGGDHAIRNAVEGAEDSEELGQTDLEGLSPPLNKDDVLIGIASSGRTPYVLGGLKHAQAVGAVTVGLACVSPSALEECCDIVIECVTGPEVVTGSTRLKAGTATKMILNMISTGSQILIGKTFGNLMVDLKMSNEKLRDRARRVVRSIVPSTAALDVNNEEVLDDILAKCDGQVKLGILIATLGCSPEEGRKKLEASAGSLKKAMEVR</sequence>
<dbReference type="NCBIfam" id="NF003915">
    <property type="entry name" value="PRK05441.1"/>
    <property type="match status" value="1"/>
</dbReference>
<feature type="domain" description="SIS" evidence="4">
    <location>
        <begin position="57"/>
        <end position="222"/>
    </location>
</feature>
<dbReference type="InterPro" id="IPR001347">
    <property type="entry name" value="SIS_dom"/>
</dbReference>
<gene>
    <name evidence="5" type="ORF">E0L32_005900</name>
</gene>
<dbReference type="InterPro" id="IPR005486">
    <property type="entry name" value="Glucokinase_regulatory_CS"/>
</dbReference>
<dbReference type="FunFam" id="3.40.50.10490:FF:000014">
    <property type="entry name" value="N-acetylmuramic acid 6-phosphate etherase"/>
    <property type="match status" value="1"/>
</dbReference>
<dbReference type="InParanoid" id="A0A507B1W4"/>
<dbReference type="InterPro" id="IPR040190">
    <property type="entry name" value="MURQ/GCKR"/>
</dbReference>
<protein>
    <recommendedName>
        <fullName evidence="4">SIS domain-containing protein</fullName>
    </recommendedName>
</protein>
<dbReference type="Proteomes" id="UP000319257">
    <property type="component" value="Unassembled WGS sequence"/>
</dbReference>
<dbReference type="InterPro" id="IPR000408">
    <property type="entry name" value="Reg_chr_condens"/>
</dbReference>
<accession>A0A507B1W4</accession>
<evidence type="ECO:0000313" key="6">
    <source>
        <dbReference type="Proteomes" id="UP000319257"/>
    </source>
</evidence>
<dbReference type="PANTHER" id="PTHR10088:SF4">
    <property type="entry name" value="GLUCOKINASE REGULATORY PROTEIN"/>
    <property type="match status" value="1"/>
</dbReference>
<dbReference type="CDD" id="cd05007">
    <property type="entry name" value="SIS_Etherase"/>
    <property type="match status" value="1"/>
</dbReference>
<dbReference type="Gene3D" id="3.40.50.10490">
    <property type="entry name" value="Glucose-6-phosphate isomerase like protein, domain 1"/>
    <property type="match status" value="1"/>
</dbReference>
<dbReference type="NCBIfam" id="NF009222">
    <property type="entry name" value="PRK12570.1"/>
    <property type="match status" value="1"/>
</dbReference>
<organism evidence="5 6">
    <name type="scientific">Thyridium curvatum</name>
    <dbReference type="NCBI Taxonomy" id="1093900"/>
    <lineage>
        <taxon>Eukaryota</taxon>
        <taxon>Fungi</taxon>
        <taxon>Dikarya</taxon>
        <taxon>Ascomycota</taxon>
        <taxon>Pezizomycotina</taxon>
        <taxon>Sordariomycetes</taxon>
        <taxon>Sordariomycetidae</taxon>
        <taxon>Thyridiales</taxon>
        <taxon>Thyridiaceae</taxon>
        <taxon>Thyridium</taxon>
    </lineage>
</organism>
<dbReference type="GO" id="GO:0097367">
    <property type="term" value="F:carbohydrate derivative binding"/>
    <property type="evidence" value="ECO:0007669"/>
    <property type="project" value="InterPro"/>
</dbReference>
<evidence type="ECO:0000256" key="3">
    <source>
        <dbReference type="PROSITE-ProRule" id="PRU00235"/>
    </source>
</evidence>
<dbReference type="GO" id="GO:0016835">
    <property type="term" value="F:carbon-oxygen lyase activity"/>
    <property type="evidence" value="ECO:0007669"/>
    <property type="project" value="InterPro"/>
</dbReference>
<dbReference type="GO" id="GO:0046348">
    <property type="term" value="P:amino sugar catabolic process"/>
    <property type="evidence" value="ECO:0007669"/>
    <property type="project" value="InterPro"/>
</dbReference>
<dbReference type="PANTHER" id="PTHR10088">
    <property type="entry name" value="GLUCOKINASE REGULATORY PROTEIN"/>
    <property type="match status" value="1"/>
</dbReference>
<keyword evidence="6" id="KW-1185">Reference proteome</keyword>
<dbReference type="RefSeq" id="XP_030995408.1">
    <property type="nucleotide sequence ID" value="XM_031140473.1"/>
</dbReference>